<dbReference type="InterPro" id="IPR041921">
    <property type="entry name" value="NuoE_N"/>
</dbReference>
<gene>
    <name evidence="7" type="ORF">Q8A70_20430</name>
</gene>
<keyword evidence="5" id="KW-0411">Iron-sulfur</keyword>
<evidence type="ECO:0000313" key="8">
    <source>
        <dbReference type="Proteomes" id="UP001230156"/>
    </source>
</evidence>
<dbReference type="Gene3D" id="1.10.10.1590">
    <property type="entry name" value="NADH-quinone oxidoreductase subunit E"/>
    <property type="match status" value="1"/>
</dbReference>
<keyword evidence="3" id="KW-0479">Metal-binding</keyword>
<dbReference type="NCBIfam" id="NF004638">
    <property type="entry name" value="PRK05988.1"/>
    <property type="match status" value="1"/>
</dbReference>
<dbReference type="RefSeq" id="WP_379958843.1">
    <property type="nucleotide sequence ID" value="NZ_JAUYVI010000006.1"/>
</dbReference>
<dbReference type="Proteomes" id="UP001230156">
    <property type="component" value="Unassembled WGS sequence"/>
</dbReference>
<keyword evidence="8" id="KW-1185">Reference proteome</keyword>
<evidence type="ECO:0000256" key="5">
    <source>
        <dbReference type="ARBA" id="ARBA00023014"/>
    </source>
</evidence>
<evidence type="ECO:0000256" key="4">
    <source>
        <dbReference type="ARBA" id="ARBA00023004"/>
    </source>
</evidence>
<dbReference type="PANTHER" id="PTHR43342:SF1">
    <property type="entry name" value="BIFURCATING [FEFE] HYDROGENASE GAMMA SUBUNIT"/>
    <property type="match status" value="1"/>
</dbReference>
<organism evidence="7 8">
    <name type="scientific">Dongia sedimenti</name>
    <dbReference type="NCBI Taxonomy" id="3064282"/>
    <lineage>
        <taxon>Bacteria</taxon>
        <taxon>Pseudomonadati</taxon>
        <taxon>Pseudomonadota</taxon>
        <taxon>Alphaproteobacteria</taxon>
        <taxon>Rhodospirillales</taxon>
        <taxon>Dongiaceae</taxon>
        <taxon>Dongia</taxon>
    </lineage>
</organism>
<accession>A0ABU0YQR0</accession>
<comment type="caution">
    <text evidence="7">The sequence shown here is derived from an EMBL/GenBank/DDBJ whole genome shotgun (WGS) entry which is preliminary data.</text>
</comment>
<dbReference type="PANTHER" id="PTHR43342">
    <property type="entry name" value="NADH-QUINONE OXIDOREDUCTASE, E SUBUNIT"/>
    <property type="match status" value="1"/>
</dbReference>
<comment type="cofactor">
    <cofactor evidence="6">
        <name>[2Fe-2S] cluster</name>
        <dbReference type="ChEBI" id="CHEBI:190135"/>
    </cofactor>
</comment>
<reference evidence="8" key="1">
    <citation type="submission" date="2023-08" db="EMBL/GenBank/DDBJ databases">
        <title>Rhodospirillaceae gen. nov., a novel taxon isolated from the Yangtze River Yuezi River estuary sludge.</title>
        <authorList>
            <person name="Ruan L."/>
        </authorList>
    </citation>
    <scope>NUCLEOTIDE SEQUENCE [LARGE SCALE GENOMIC DNA]</scope>
    <source>
        <strain evidence="8">R-7</strain>
    </source>
</reference>
<dbReference type="InterPro" id="IPR028431">
    <property type="entry name" value="NADP_DH_HndA-like"/>
</dbReference>
<dbReference type="Gene3D" id="3.40.30.10">
    <property type="entry name" value="Glutaredoxin"/>
    <property type="match status" value="1"/>
</dbReference>
<evidence type="ECO:0000256" key="1">
    <source>
        <dbReference type="ARBA" id="ARBA00010643"/>
    </source>
</evidence>
<evidence type="ECO:0000256" key="6">
    <source>
        <dbReference type="ARBA" id="ARBA00034078"/>
    </source>
</evidence>
<name>A0ABU0YQR0_9PROT</name>
<dbReference type="InterPro" id="IPR002023">
    <property type="entry name" value="NuoE-like"/>
</dbReference>
<comment type="similarity">
    <text evidence="1">Belongs to the complex I 24 kDa subunit family.</text>
</comment>
<protein>
    <submittedName>
        <fullName evidence="7">Formate dehydrogenase subunit gamma</fullName>
    </submittedName>
</protein>
<evidence type="ECO:0000256" key="2">
    <source>
        <dbReference type="ARBA" id="ARBA00022714"/>
    </source>
</evidence>
<sequence>MTTAGQGEAKAASHGTTSLWDAAEARQIMETYRGLDGALMPILHALQERFGYVDDAAVPDLADLLNLSRAEVHGVITFYHDFRRTPPARHALHLCRAEACQSVGARALEAHVKRKLGVDYHHQTPDGRWSLGAIYCLGNCACGPSALIDGETVGRLTPEKLDALMREAEAGRLEAAE</sequence>
<evidence type="ECO:0000256" key="3">
    <source>
        <dbReference type="ARBA" id="ARBA00022723"/>
    </source>
</evidence>
<dbReference type="Pfam" id="PF01257">
    <property type="entry name" value="2Fe-2S_thioredx"/>
    <property type="match status" value="1"/>
</dbReference>
<keyword evidence="2" id="KW-0001">2Fe-2S</keyword>
<dbReference type="CDD" id="cd03081">
    <property type="entry name" value="TRX_Fd_NuoE_FDH_gamma"/>
    <property type="match status" value="1"/>
</dbReference>
<keyword evidence="4" id="KW-0408">Iron</keyword>
<dbReference type="InterPro" id="IPR036249">
    <property type="entry name" value="Thioredoxin-like_sf"/>
</dbReference>
<proteinExistence type="inferred from homology"/>
<dbReference type="PIRSF" id="PIRSF000216">
    <property type="entry name" value="NADH_DH_24kDa"/>
    <property type="match status" value="1"/>
</dbReference>
<evidence type="ECO:0000313" key="7">
    <source>
        <dbReference type="EMBL" id="MDQ7250068.1"/>
    </source>
</evidence>
<dbReference type="EMBL" id="JAUYVI010000006">
    <property type="protein sequence ID" value="MDQ7250068.1"/>
    <property type="molecule type" value="Genomic_DNA"/>
</dbReference>
<dbReference type="SUPFAM" id="SSF52833">
    <property type="entry name" value="Thioredoxin-like"/>
    <property type="match status" value="1"/>
</dbReference>